<gene>
    <name evidence="1" type="ORF">LPB072_16025</name>
    <name evidence="2" type="ORF">LPB72_09305</name>
</gene>
<proteinExistence type="predicted"/>
<evidence type="ECO:0000313" key="4">
    <source>
        <dbReference type="Proteomes" id="UP000185680"/>
    </source>
</evidence>
<reference evidence="2 3" key="1">
    <citation type="submission" date="2016-02" db="EMBL/GenBank/DDBJ databases">
        <title>Draft genome sequence of Hydrogenophaga sp. LPB0072.</title>
        <authorList>
            <person name="Shin S.-K."/>
            <person name="Yi H."/>
        </authorList>
    </citation>
    <scope>NUCLEOTIDE SEQUENCE [LARGE SCALE GENOMIC DNA]</scope>
    <source>
        <strain evidence="2 3">LPB0072</strain>
    </source>
</reference>
<protein>
    <recommendedName>
        <fullName evidence="5">Periplasmic heavy metal sensor</fullName>
    </recommendedName>
</protein>
<dbReference type="AlphaFoldDB" id="A0A167I4Y9"/>
<evidence type="ECO:0000313" key="3">
    <source>
        <dbReference type="Proteomes" id="UP000185657"/>
    </source>
</evidence>
<dbReference type="Proteomes" id="UP000185657">
    <property type="component" value="Unassembled WGS sequence"/>
</dbReference>
<dbReference type="OrthoDB" id="8908552at2"/>
<evidence type="ECO:0000313" key="2">
    <source>
        <dbReference type="EMBL" id="OAD42156.1"/>
    </source>
</evidence>
<accession>A0A167I4Y9</accession>
<dbReference type="PROSITE" id="PS51257">
    <property type="entry name" value="PROKAR_LIPOPROTEIN"/>
    <property type="match status" value="1"/>
</dbReference>
<dbReference type="STRING" id="1763535.LPB072_16025"/>
<organism evidence="1 4">
    <name type="scientific">Hydrogenophaga crassostreae</name>
    <dbReference type="NCBI Taxonomy" id="1763535"/>
    <lineage>
        <taxon>Bacteria</taxon>
        <taxon>Pseudomonadati</taxon>
        <taxon>Pseudomonadota</taxon>
        <taxon>Betaproteobacteria</taxon>
        <taxon>Burkholderiales</taxon>
        <taxon>Comamonadaceae</taxon>
        <taxon>Hydrogenophaga</taxon>
    </lineage>
</organism>
<dbReference type="EMBL" id="CP017476">
    <property type="protein sequence ID" value="AOW14122.1"/>
    <property type="molecule type" value="Genomic_DNA"/>
</dbReference>
<dbReference type="Proteomes" id="UP000185680">
    <property type="component" value="Chromosome"/>
</dbReference>
<sequence length="156" mass="16934">MKSWVKKSLIGFASATVLLGGLTACGGRGHHGEGWSAERVSEVRGKVVDKISGKLELDEAQKTKLGLLADQIIASRTAFRGESTDPRGDFKALIAGDKFDRSGAQALLDQKTQAIQGNAPQTLNALADFYDSLNAEQQKQVREKLERRGHGWWGRG</sequence>
<dbReference type="KEGG" id="hyl:LPB072_16025"/>
<dbReference type="Pfam" id="PF07813">
    <property type="entry name" value="LTXXQ"/>
    <property type="match status" value="1"/>
</dbReference>
<dbReference type="GO" id="GO:0042597">
    <property type="term" value="C:periplasmic space"/>
    <property type="evidence" value="ECO:0007669"/>
    <property type="project" value="InterPro"/>
</dbReference>
<dbReference type="Gene3D" id="1.20.120.1490">
    <property type="match status" value="1"/>
</dbReference>
<dbReference type="InterPro" id="IPR012899">
    <property type="entry name" value="LTXXQ"/>
</dbReference>
<dbReference type="RefSeq" id="WP_066089291.1">
    <property type="nucleotide sequence ID" value="NZ_CP017476.1"/>
</dbReference>
<reference evidence="1 4" key="2">
    <citation type="submission" date="2016-10" db="EMBL/GenBank/DDBJ databases">
        <title>Hydorgenophaga sp. LPB0072 isolated from gastropod.</title>
        <authorList>
            <person name="Kim E."/>
            <person name="Yi H."/>
        </authorList>
    </citation>
    <scope>NUCLEOTIDE SEQUENCE [LARGE SCALE GENOMIC DNA]</scope>
    <source>
        <strain evidence="1 4">LPB0072</strain>
    </source>
</reference>
<evidence type="ECO:0000313" key="1">
    <source>
        <dbReference type="EMBL" id="AOW14122.1"/>
    </source>
</evidence>
<keyword evidence="3" id="KW-1185">Reference proteome</keyword>
<evidence type="ECO:0008006" key="5">
    <source>
        <dbReference type="Google" id="ProtNLM"/>
    </source>
</evidence>
<dbReference type="EMBL" id="LVWD01000011">
    <property type="protein sequence ID" value="OAD42156.1"/>
    <property type="molecule type" value="Genomic_DNA"/>
</dbReference>
<name>A0A167I4Y9_9BURK</name>